<dbReference type="AlphaFoldDB" id="F7NGW6"/>
<evidence type="ECO:0000313" key="2">
    <source>
        <dbReference type="Proteomes" id="UP000003240"/>
    </source>
</evidence>
<dbReference type="SFLD" id="SFLDS00003">
    <property type="entry name" value="Haloacid_Dehalogenase"/>
    <property type="match status" value="1"/>
</dbReference>
<dbReference type="STRING" id="1009370.ALO_06538"/>
<dbReference type="PRINTS" id="PR00413">
    <property type="entry name" value="HADHALOGNASE"/>
</dbReference>
<sequence length="229" mass="25329">MKKIKAIIFDLDGTLVDSEPNYFASDKRLLAEYGIPDFDEAMKNKYVGIGSREMLEDLKQIYPITESMEVLLRKKNDYYLEIARTGTVAYPEMIKFLHLLKDSHYPVALASGSSPEVIELVLSVTGLTGQFDVVLSAENVKRGKPSPDIFLEAARRLGVPAENCLVVEDSRYGVEAAQNAGMYCIALPCLAADPLPDCFGRADFLCRNGIADFTAEKAFAWVTGLSEQK</sequence>
<proteinExistence type="predicted"/>
<dbReference type="NCBIfam" id="TIGR01509">
    <property type="entry name" value="HAD-SF-IA-v3"/>
    <property type="match status" value="1"/>
</dbReference>
<dbReference type="InterPro" id="IPR023214">
    <property type="entry name" value="HAD_sf"/>
</dbReference>
<dbReference type="InterPro" id="IPR036412">
    <property type="entry name" value="HAD-like_sf"/>
</dbReference>
<keyword evidence="1" id="KW-0378">Hydrolase</keyword>
<dbReference type="eggNOG" id="COG0637">
    <property type="taxonomic scope" value="Bacteria"/>
</dbReference>
<dbReference type="InterPro" id="IPR006439">
    <property type="entry name" value="HAD-SF_hydro_IA"/>
</dbReference>
<name>F7NGW6_9FIRM</name>
<protein>
    <submittedName>
        <fullName evidence="1">Hydrolase</fullName>
    </submittedName>
</protein>
<dbReference type="Gene3D" id="1.10.150.240">
    <property type="entry name" value="Putative phosphatase, domain 2"/>
    <property type="match status" value="1"/>
</dbReference>
<dbReference type="Gene3D" id="3.40.50.1000">
    <property type="entry name" value="HAD superfamily/HAD-like"/>
    <property type="match status" value="1"/>
</dbReference>
<dbReference type="Proteomes" id="UP000003240">
    <property type="component" value="Unassembled WGS sequence"/>
</dbReference>
<keyword evidence="2" id="KW-1185">Reference proteome</keyword>
<dbReference type="Pfam" id="PF13419">
    <property type="entry name" value="HAD_2"/>
    <property type="match status" value="1"/>
</dbReference>
<dbReference type="PANTHER" id="PTHR18901">
    <property type="entry name" value="2-DEOXYGLUCOSE-6-PHOSPHATE PHOSPHATASE 2"/>
    <property type="match status" value="1"/>
</dbReference>
<dbReference type="SUPFAM" id="SSF56784">
    <property type="entry name" value="HAD-like"/>
    <property type="match status" value="1"/>
</dbReference>
<organism evidence="1 2">
    <name type="scientific">Acetonema longum DSM 6540</name>
    <dbReference type="NCBI Taxonomy" id="1009370"/>
    <lineage>
        <taxon>Bacteria</taxon>
        <taxon>Bacillati</taxon>
        <taxon>Bacillota</taxon>
        <taxon>Negativicutes</taxon>
        <taxon>Acetonemataceae</taxon>
        <taxon>Acetonema</taxon>
    </lineage>
</organism>
<dbReference type="SFLD" id="SFLDG01135">
    <property type="entry name" value="C1.5.6:_HAD__Beta-PGM__Phospha"/>
    <property type="match status" value="1"/>
</dbReference>
<dbReference type="InterPro" id="IPR041492">
    <property type="entry name" value="HAD_2"/>
</dbReference>
<evidence type="ECO:0000313" key="1">
    <source>
        <dbReference type="EMBL" id="EGO64697.1"/>
    </source>
</evidence>
<dbReference type="InterPro" id="IPR023198">
    <property type="entry name" value="PGP-like_dom2"/>
</dbReference>
<dbReference type="PANTHER" id="PTHR18901:SF38">
    <property type="entry name" value="PSEUDOURIDINE-5'-PHOSPHATASE"/>
    <property type="match status" value="1"/>
</dbReference>
<reference evidence="1 2" key="1">
    <citation type="journal article" date="2011" name="EMBO J.">
        <title>Structural diversity of bacterial flagellar motors.</title>
        <authorList>
            <person name="Chen S."/>
            <person name="Beeby M."/>
            <person name="Murphy G.E."/>
            <person name="Leadbetter J.R."/>
            <person name="Hendrixson D.R."/>
            <person name="Briegel A."/>
            <person name="Li Z."/>
            <person name="Shi J."/>
            <person name="Tocheva E.I."/>
            <person name="Muller A."/>
            <person name="Dobro M.J."/>
            <person name="Jensen G.J."/>
        </authorList>
    </citation>
    <scope>NUCLEOTIDE SEQUENCE [LARGE SCALE GENOMIC DNA]</scope>
    <source>
        <strain evidence="1 2">DSM 6540</strain>
    </source>
</reference>
<dbReference type="CDD" id="cd07505">
    <property type="entry name" value="HAD_BPGM-like"/>
    <property type="match status" value="1"/>
</dbReference>
<dbReference type="SFLD" id="SFLDG01129">
    <property type="entry name" value="C1.5:_HAD__Beta-PGM__Phosphata"/>
    <property type="match status" value="1"/>
</dbReference>
<dbReference type="OrthoDB" id="9797743at2"/>
<gene>
    <name evidence="1" type="ORF">ALO_06538</name>
</gene>
<comment type="caution">
    <text evidence="1">The sequence shown here is derived from an EMBL/GenBank/DDBJ whole genome shotgun (WGS) entry which is preliminary data.</text>
</comment>
<dbReference type="NCBIfam" id="TIGR01549">
    <property type="entry name" value="HAD-SF-IA-v1"/>
    <property type="match status" value="1"/>
</dbReference>
<dbReference type="EMBL" id="AFGF01000050">
    <property type="protein sequence ID" value="EGO64697.1"/>
    <property type="molecule type" value="Genomic_DNA"/>
</dbReference>
<dbReference type="RefSeq" id="WP_004093992.1">
    <property type="nucleotide sequence ID" value="NZ_AFGF01000050.1"/>
</dbReference>
<accession>F7NGW6</accession>
<dbReference type="GO" id="GO:0016787">
    <property type="term" value="F:hydrolase activity"/>
    <property type="evidence" value="ECO:0007669"/>
    <property type="project" value="UniProtKB-KW"/>
</dbReference>